<reference evidence="2 3" key="1">
    <citation type="journal article" date="2015" name="Int. J. Syst. Evol. Microbiol.">
        <title>Exiguobacterium enclense sp. nov., isolated from sediment.</title>
        <authorList>
            <person name="Dastager S.G."/>
            <person name="Mawlankar R."/>
            <person name="Sonalkar V.V."/>
            <person name="Thorat M.N."/>
            <person name="Mual P."/>
            <person name="Verma A."/>
            <person name="Krishnamurthi S."/>
            <person name="Tang S.K."/>
            <person name="Li W.J."/>
        </authorList>
    </citation>
    <scope>NUCLEOTIDE SEQUENCE [LARGE SCALE GENOMIC DNA]</scope>
    <source>
        <strain evidence="2 3">NIO-1109</strain>
    </source>
</reference>
<keyword evidence="1" id="KW-1133">Transmembrane helix</keyword>
<dbReference type="OrthoDB" id="2352115at2"/>
<evidence type="ECO:0000313" key="2">
    <source>
        <dbReference type="EMBL" id="KSU49634.1"/>
    </source>
</evidence>
<evidence type="ECO:0000256" key="1">
    <source>
        <dbReference type="SAM" id="Phobius"/>
    </source>
</evidence>
<sequence>MIQLVKQIDDRVYHIVFHQEGRTLFCREGVARKEQAIDSEDMMETNEESATKRVVFKNPFLAYRQKKTWVREKLDDGYIRSPFALSEAMDFRADRRIIKLRILSALLILFSGLLTLTDILPIPGYITLVVLMIFWPMHLEGKSARARMYRWSGALFMFALAGSSKNYLSPINLSINGAICLISGFILLLYASEQLQELATKGITYHDESKSQGD</sequence>
<protein>
    <submittedName>
        <fullName evidence="2">Uncharacterized protein</fullName>
    </submittedName>
</protein>
<keyword evidence="1" id="KW-0812">Transmembrane</keyword>
<evidence type="ECO:0000313" key="3">
    <source>
        <dbReference type="Proteomes" id="UP000053797"/>
    </source>
</evidence>
<accession>A0A0V8GHF4</accession>
<feature type="transmembrane region" description="Helical" evidence="1">
    <location>
        <begin position="174"/>
        <end position="191"/>
    </location>
</feature>
<gene>
    <name evidence="2" type="ORF">AS033_09770</name>
</gene>
<comment type="caution">
    <text evidence="2">The sequence shown here is derived from an EMBL/GenBank/DDBJ whole genome shotgun (WGS) entry which is preliminary data.</text>
</comment>
<name>A0A0V8GHF4_9BACL</name>
<feature type="transmembrane region" description="Helical" evidence="1">
    <location>
        <begin position="122"/>
        <end position="139"/>
    </location>
</feature>
<dbReference type="EMBL" id="LNQL01000002">
    <property type="protein sequence ID" value="KSU49634.1"/>
    <property type="molecule type" value="Genomic_DNA"/>
</dbReference>
<dbReference type="AlphaFoldDB" id="A0A0V8GHF4"/>
<dbReference type="Proteomes" id="UP000053797">
    <property type="component" value="Unassembled WGS sequence"/>
</dbReference>
<proteinExistence type="predicted"/>
<keyword evidence="1" id="KW-0472">Membrane</keyword>
<organism evidence="2 3">
    <name type="scientific">Exiguobacterium indicum</name>
    <dbReference type="NCBI Taxonomy" id="296995"/>
    <lineage>
        <taxon>Bacteria</taxon>
        <taxon>Bacillati</taxon>
        <taxon>Bacillota</taxon>
        <taxon>Bacilli</taxon>
        <taxon>Bacillales</taxon>
        <taxon>Bacillales Family XII. Incertae Sedis</taxon>
        <taxon>Exiguobacterium</taxon>
    </lineage>
</organism>
<dbReference type="RefSeq" id="WP_058265363.1">
    <property type="nucleotide sequence ID" value="NZ_FMYN01000002.1"/>
</dbReference>